<keyword evidence="10" id="KW-1185">Reference proteome</keyword>
<dbReference type="InterPro" id="IPR052706">
    <property type="entry name" value="Membrane-Transporter-like"/>
</dbReference>
<sequence>MSTSPSASTDDRDRRSERPSIARTSSSESADVENAQRDDEDPRSAPYALPPRSKSKPRPIQRQRSAHSPDVSGSNAVRESTLHLASLPFSPGFRASPASLSSQQPQPSANGMYTFPGPSASAPSAPHIGIPMPATAFAGRFKTATPATGTSIPTSTSNAFSRGTPRVDAPRVSTPSALSVLLAQHASQPASGIATYDTPSASTSNPTRLIPSPGSLPSTNSQQFTLSLRSVEEQDDFDLPTPRATNHQQEVNPFDDILSASDTPRPRSPEMVSERTPLLPAHAPFDKDPNKSTVALFVVPALRTAAAAVPAVFLGLLLNVLDGVSYGLIMFPPAAVFEGFGAIGVSMFFATTIISQLIYTFGASGFAGANGSMIIEVVPFFHLIATAIIQELGPDADPRDIIATTMAAFALSSILTGLAFLALGFFKLGNLISFFPRHILIGCIGGVGWFLIETGLEVCGGLKEESFQYNWDQFSYFFLNAHVLSLWLPAFLLAVALRCITHRWDHQLIFPLYFISICVVFYLVVAIGRFDLAMLRNEGWVFDIGDAGNGASWWTFYTYFDFRRTNLYCLWITLPTQMALLFFNLLHPPLNIPALAISLDHDVDTNKELVAHGYSNLAAGFLGTVPNYIVYVNSLLFYRVGGDSRIAGFLLAVATFGLLIIGTGPIAYIPVMLVGALIFVLGLDLVKEAVWDTRNRVSRLEYLTIWSIIIVMSVFDFVVGVLAGIIFCCFFFVIQTSQARSIRTLHTGASAMSTVRRPPAHREYIKKVAKQTATMRLQGWIFFGTINNVENSVKRLLDAAQWQNNPIRFLIIDLSLVLGVDISSCEALVRLQRLLDSKSVMLIFCGMSEGSSVWRSLHNVDIFGERNVEVFDTTEQAIEWTENAYIRAWFLSQGSTHIPIMDKPILQSEDRTPITWGESYVGSPRRTELRLAGQDLISRTVSATPADPTAEPFPTLLKVFWSLTPSSASSSSSIIQRVIPYLLRTPVQAETVLWHQGDAPDGLYFVEAGLLRAVYDFGPHTAAVQECMVAGTISGELSALSGMSRNATVVAERDSILWRWSREDMERMHRDDPQLAKMFTELILKVAKVEYDVLLSSLAGRT</sequence>
<dbReference type="InterPro" id="IPR036513">
    <property type="entry name" value="STAS_dom_sf"/>
</dbReference>
<evidence type="ECO:0000256" key="3">
    <source>
        <dbReference type="ARBA" id="ARBA00022989"/>
    </source>
</evidence>
<evidence type="ECO:0000256" key="2">
    <source>
        <dbReference type="ARBA" id="ARBA00022692"/>
    </source>
</evidence>
<dbReference type="AlphaFoldDB" id="A0A165M6Z3"/>
<dbReference type="CDD" id="cd00038">
    <property type="entry name" value="CAP_ED"/>
    <property type="match status" value="1"/>
</dbReference>
<dbReference type="Pfam" id="PF00027">
    <property type="entry name" value="cNMP_binding"/>
    <property type="match status" value="1"/>
</dbReference>
<dbReference type="FunCoup" id="A0A165M6Z3">
    <property type="interactions" value="12"/>
</dbReference>
<feature type="transmembrane region" description="Helical" evidence="6">
    <location>
        <begin position="650"/>
        <end position="683"/>
    </location>
</feature>
<keyword evidence="2 6" id="KW-0812">Transmembrane</keyword>
<comment type="subcellular location">
    <subcellularLocation>
        <location evidence="1">Membrane</location>
        <topology evidence="1">Multi-pass membrane protein</topology>
    </subcellularLocation>
</comment>
<feature type="compositionally biased region" description="Basic and acidic residues" evidence="5">
    <location>
        <begin position="34"/>
        <end position="43"/>
    </location>
</feature>
<dbReference type="STRING" id="1314781.A0A165M6Z3"/>
<feature type="transmembrane region" description="Helical" evidence="6">
    <location>
        <begin position="373"/>
        <end position="389"/>
    </location>
</feature>
<accession>A0A165M6Z3</accession>
<feature type="transmembrane region" description="Helical" evidence="6">
    <location>
        <begin position="340"/>
        <end position="361"/>
    </location>
</feature>
<gene>
    <name evidence="9" type="ORF">EXIGLDRAFT_726747</name>
</gene>
<feature type="region of interest" description="Disordered" evidence="5">
    <location>
        <begin position="145"/>
        <end position="171"/>
    </location>
</feature>
<dbReference type="GO" id="GO:0016020">
    <property type="term" value="C:membrane"/>
    <property type="evidence" value="ECO:0007669"/>
    <property type="project" value="UniProtKB-SubCell"/>
</dbReference>
<evidence type="ECO:0000259" key="7">
    <source>
        <dbReference type="PROSITE" id="PS50042"/>
    </source>
</evidence>
<feature type="transmembrane region" description="Helical" evidence="6">
    <location>
        <begin position="567"/>
        <end position="586"/>
    </location>
</feature>
<feature type="transmembrane region" description="Helical" evidence="6">
    <location>
        <begin position="540"/>
        <end position="560"/>
    </location>
</feature>
<feature type="compositionally biased region" description="Low complexity" evidence="5">
    <location>
        <begin position="95"/>
        <end position="109"/>
    </location>
</feature>
<evidence type="ECO:0008006" key="11">
    <source>
        <dbReference type="Google" id="ProtNLM"/>
    </source>
</evidence>
<keyword evidence="4 6" id="KW-0472">Membrane</keyword>
<dbReference type="InterPro" id="IPR000595">
    <property type="entry name" value="cNMP-bd_dom"/>
</dbReference>
<feature type="compositionally biased region" description="Basic and acidic residues" evidence="5">
    <location>
        <begin position="9"/>
        <end position="20"/>
    </location>
</feature>
<dbReference type="Gene3D" id="2.60.120.10">
    <property type="entry name" value="Jelly Rolls"/>
    <property type="match status" value="1"/>
</dbReference>
<keyword evidence="3 6" id="KW-1133">Transmembrane helix</keyword>
<evidence type="ECO:0000313" key="10">
    <source>
        <dbReference type="Proteomes" id="UP000077266"/>
    </source>
</evidence>
<dbReference type="PANTHER" id="PTHR43310:SF4">
    <property type="entry name" value="AFR304WP"/>
    <property type="match status" value="1"/>
</dbReference>
<dbReference type="CDD" id="cd07042">
    <property type="entry name" value="STAS_SulP_like_sulfate_transporter"/>
    <property type="match status" value="1"/>
</dbReference>
<feature type="transmembrane region" description="Helical" evidence="6">
    <location>
        <begin position="401"/>
        <end position="426"/>
    </location>
</feature>
<feature type="domain" description="STAS" evidence="8">
    <location>
        <begin position="775"/>
        <end position="881"/>
    </location>
</feature>
<evidence type="ECO:0000256" key="6">
    <source>
        <dbReference type="SAM" id="Phobius"/>
    </source>
</evidence>
<dbReference type="EMBL" id="KV425914">
    <property type="protein sequence ID" value="KZV98848.1"/>
    <property type="molecule type" value="Genomic_DNA"/>
</dbReference>
<evidence type="ECO:0000256" key="5">
    <source>
        <dbReference type="SAM" id="MobiDB-lite"/>
    </source>
</evidence>
<dbReference type="SUPFAM" id="SSF52091">
    <property type="entry name" value="SpoIIaa-like"/>
    <property type="match status" value="1"/>
</dbReference>
<proteinExistence type="predicted"/>
<dbReference type="Gene3D" id="3.30.750.24">
    <property type="entry name" value="STAS domain"/>
    <property type="match status" value="1"/>
</dbReference>
<evidence type="ECO:0000256" key="1">
    <source>
        <dbReference type="ARBA" id="ARBA00004141"/>
    </source>
</evidence>
<protein>
    <recommendedName>
        <fullName evidence="11">Sulfate transporter family protein</fullName>
    </recommendedName>
</protein>
<dbReference type="InterPro" id="IPR014710">
    <property type="entry name" value="RmlC-like_jellyroll"/>
</dbReference>
<feature type="transmembrane region" description="Helical" evidence="6">
    <location>
        <begin position="508"/>
        <end position="528"/>
    </location>
</feature>
<dbReference type="PROSITE" id="PS50042">
    <property type="entry name" value="CNMP_BINDING_3"/>
    <property type="match status" value="1"/>
</dbReference>
<evidence type="ECO:0000313" key="9">
    <source>
        <dbReference type="EMBL" id="KZV98848.1"/>
    </source>
</evidence>
<dbReference type="InParanoid" id="A0A165M6Z3"/>
<dbReference type="SUPFAM" id="SSF51206">
    <property type="entry name" value="cAMP-binding domain-like"/>
    <property type="match status" value="1"/>
</dbReference>
<feature type="transmembrane region" description="Helical" evidence="6">
    <location>
        <begin position="617"/>
        <end position="638"/>
    </location>
</feature>
<feature type="transmembrane region" description="Helical" evidence="6">
    <location>
        <begin position="476"/>
        <end position="496"/>
    </location>
</feature>
<dbReference type="PANTHER" id="PTHR43310">
    <property type="entry name" value="SULFATE TRANSPORTER YBAR-RELATED"/>
    <property type="match status" value="1"/>
</dbReference>
<feature type="compositionally biased region" description="Basic residues" evidence="5">
    <location>
        <begin position="53"/>
        <end position="65"/>
    </location>
</feature>
<feature type="region of interest" description="Disordered" evidence="5">
    <location>
        <begin position="1"/>
        <end position="127"/>
    </location>
</feature>
<dbReference type="SMART" id="SM00100">
    <property type="entry name" value="cNMP"/>
    <property type="match status" value="1"/>
</dbReference>
<dbReference type="Proteomes" id="UP000077266">
    <property type="component" value="Unassembled WGS sequence"/>
</dbReference>
<dbReference type="PROSITE" id="PS50801">
    <property type="entry name" value="STAS"/>
    <property type="match status" value="1"/>
</dbReference>
<organism evidence="9 10">
    <name type="scientific">Exidia glandulosa HHB12029</name>
    <dbReference type="NCBI Taxonomy" id="1314781"/>
    <lineage>
        <taxon>Eukaryota</taxon>
        <taxon>Fungi</taxon>
        <taxon>Dikarya</taxon>
        <taxon>Basidiomycota</taxon>
        <taxon>Agaricomycotina</taxon>
        <taxon>Agaricomycetes</taxon>
        <taxon>Auriculariales</taxon>
        <taxon>Exidiaceae</taxon>
        <taxon>Exidia</taxon>
    </lineage>
</organism>
<evidence type="ECO:0000256" key="4">
    <source>
        <dbReference type="ARBA" id="ARBA00023136"/>
    </source>
</evidence>
<feature type="compositionally biased region" description="Polar residues" evidence="5">
    <location>
        <begin position="197"/>
        <end position="207"/>
    </location>
</feature>
<dbReference type="OrthoDB" id="409725at2759"/>
<reference evidence="9 10" key="1">
    <citation type="journal article" date="2016" name="Mol. Biol. Evol.">
        <title>Comparative Genomics of Early-Diverging Mushroom-Forming Fungi Provides Insights into the Origins of Lignocellulose Decay Capabilities.</title>
        <authorList>
            <person name="Nagy L.G."/>
            <person name="Riley R."/>
            <person name="Tritt A."/>
            <person name="Adam C."/>
            <person name="Daum C."/>
            <person name="Floudas D."/>
            <person name="Sun H."/>
            <person name="Yadav J.S."/>
            <person name="Pangilinan J."/>
            <person name="Larsson K.H."/>
            <person name="Matsuura K."/>
            <person name="Barry K."/>
            <person name="Labutti K."/>
            <person name="Kuo R."/>
            <person name="Ohm R.A."/>
            <person name="Bhattacharya S.S."/>
            <person name="Shirouzu T."/>
            <person name="Yoshinaga Y."/>
            <person name="Martin F.M."/>
            <person name="Grigoriev I.V."/>
            <person name="Hibbett D.S."/>
        </authorList>
    </citation>
    <scope>NUCLEOTIDE SEQUENCE [LARGE SCALE GENOMIC DNA]</scope>
    <source>
        <strain evidence="9 10">HHB12029</strain>
    </source>
</reference>
<feature type="transmembrane region" description="Helical" evidence="6">
    <location>
        <begin position="438"/>
        <end position="456"/>
    </location>
</feature>
<dbReference type="InterPro" id="IPR011547">
    <property type="entry name" value="SLC26A/SulP_dom"/>
</dbReference>
<dbReference type="InterPro" id="IPR018490">
    <property type="entry name" value="cNMP-bd_dom_sf"/>
</dbReference>
<dbReference type="InterPro" id="IPR002645">
    <property type="entry name" value="STAS_dom"/>
</dbReference>
<feature type="domain" description="Cyclic nucleotide-binding" evidence="7">
    <location>
        <begin position="959"/>
        <end position="1086"/>
    </location>
</feature>
<feature type="transmembrane region" description="Helical" evidence="6">
    <location>
        <begin position="703"/>
        <end position="734"/>
    </location>
</feature>
<evidence type="ECO:0000259" key="8">
    <source>
        <dbReference type="PROSITE" id="PS50801"/>
    </source>
</evidence>
<feature type="compositionally biased region" description="Polar residues" evidence="5">
    <location>
        <begin position="145"/>
        <end position="161"/>
    </location>
</feature>
<feature type="transmembrane region" description="Helical" evidence="6">
    <location>
        <begin position="294"/>
        <end position="320"/>
    </location>
</feature>
<dbReference type="Pfam" id="PF01740">
    <property type="entry name" value="STAS"/>
    <property type="match status" value="1"/>
</dbReference>
<name>A0A165M6Z3_EXIGL</name>
<dbReference type="Pfam" id="PF00916">
    <property type="entry name" value="Sulfate_transp"/>
    <property type="match status" value="1"/>
</dbReference>
<feature type="region of interest" description="Disordered" evidence="5">
    <location>
        <begin position="192"/>
        <end position="221"/>
    </location>
</feature>